<comment type="caution">
    <text evidence="5">The sequence shown here is derived from an EMBL/GenBank/DDBJ whole genome shotgun (WGS) entry which is preliminary data.</text>
</comment>
<organism evidence="5">
    <name type="scientific">uncultured bacterium</name>
    <name type="common">gcode 4</name>
    <dbReference type="NCBI Taxonomy" id="1234023"/>
    <lineage>
        <taxon>Bacteria</taxon>
        <taxon>environmental samples</taxon>
    </lineage>
</organism>
<dbReference type="SUPFAM" id="SSF55874">
    <property type="entry name" value="ATPase domain of HSP90 chaperone/DNA topoisomerase II/histidine kinase"/>
    <property type="match status" value="1"/>
</dbReference>
<protein>
    <recommendedName>
        <fullName evidence="2">histidine kinase</fullName>
        <ecNumber evidence="2">2.7.13.3</ecNumber>
    </recommendedName>
</protein>
<accession>K2ACZ0</accession>
<name>K2ACZ0_9BACT</name>
<reference evidence="5" key="1">
    <citation type="journal article" date="2012" name="Science">
        <title>Fermentation, hydrogen, and sulfur metabolism in multiple uncultivated bacterial phyla.</title>
        <authorList>
            <person name="Wrighton K.C."/>
            <person name="Thomas B.C."/>
            <person name="Sharon I."/>
            <person name="Miller C.S."/>
            <person name="Castelle C.J."/>
            <person name="VerBerkmoes N.C."/>
            <person name="Wilkins M.J."/>
            <person name="Hettich R.L."/>
            <person name="Lipton M.S."/>
            <person name="Williams K.H."/>
            <person name="Long P.E."/>
            <person name="Banfield J.F."/>
        </authorList>
    </citation>
    <scope>NUCLEOTIDE SEQUENCE [LARGE SCALE GENOMIC DNA]</scope>
</reference>
<dbReference type="Pfam" id="PF11845">
    <property type="entry name" value="Tll0287-like"/>
    <property type="match status" value="1"/>
</dbReference>
<gene>
    <name evidence="5" type="ORF">ACD_49C00077G0018</name>
</gene>
<feature type="domain" description="Histidine kinase" evidence="4">
    <location>
        <begin position="282"/>
        <end position="502"/>
    </location>
</feature>
<dbReference type="InterPro" id="IPR003594">
    <property type="entry name" value="HATPase_dom"/>
</dbReference>
<dbReference type="PANTHER" id="PTHR43065:SF42">
    <property type="entry name" value="TWO-COMPONENT SENSOR PPRA"/>
    <property type="match status" value="1"/>
</dbReference>
<keyword evidence="3" id="KW-0472">Membrane</keyword>
<dbReference type="InterPro" id="IPR036097">
    <property type="entry name" value="HisK_dim/P_sf"/>
</dbReference>
<dbReference type="Pfam" id="PF02518">
    <property type="entry name" value="HATPase_c"/>
    <property type="match status" value="1"/>
</dbReference>
<dbReference type="InterPro" id="IPR004358">
    <property type="entry name" value="Sig_transdc_His_kin-like_C"/>
</dbReference>
<dbReference type="Gene3D" id="3.30.565.10">
    <property type="entry name" value="Histidine kinase-like ATPase, C-terminal domain"/>
    <property type="match status" value="1"/>
</dbReference>
<evidence type="ECO:0000313" key="5">
    <source>
        <dbReference type="EMBL" id="EKD65890.1"/>
    </source>
</evidence>
<dbReference type="EC" id="2.7.13.3" evidence="2"/>
<dbReference type="PROSITE" id="PS50109">
    <property type="entry name" value="HIS_KIN"/>
    <property type="match status" value="1"/>
</dbReference>
<keyword evidence="3" id="KW-1133">Transmembrane helix</keyword>
<evidence type="ECO:0000259" key="4">
    <source>
        <dbReference type="PROSITE" id="PS50109"/>
    </source>
</evidence>
<dbReference type="InterPro" id="IPR021796">
    <property type="entry name" value="Tll0287-like_dom"/>
</dbReference>
<dbReference type="InterPro" id="IPR036890">
    <property type="entry name" value="HATPase_C_sf"/>
</dbReference>
<dbReference type="PANTHER" id="PTHR43065">
    <property type="entry name" value="SENSOR HISTIDINE KINASE"/>
    <property type="match status" value="1"/>
</dbReference>
<dbReference type="InterPro" id="IPR005467">
    <property type="entry name" value="His_kinase_dom"/>
</dbReference>
<evidence type="ECO:0000256" key="3">
    <source>
        <dbReference type="SAM" id="Phobius"/>
    </source>
</evidence>
<dbReference type="SMART" id="SM00387">
    <property type="entry name" value="HATPase_c"/>
    <property type="match status" value="1"/>
</dbReference>
<evidence type="ECO:0000256" key="1">
    <source>
        <dbReference type="ARBA" id="ARBA00000085"/>
    </source>
</evidence>
<dbReference type="Gene3D" id="1.10.287.130">
    <property type="match status" value="1"/>
</dbReference>
<proteinExistence type="predicted"/>
<sequence>MKNQGNLIPINDSKTSSFLSITQTILLWSFLIVGFAGWEAYHAYQFNIENALDVARDSHNKDLAYRRWGNEIGGVYVQVTEKTQPNPLLSGVPERDIITPSGKHLTLMNPAYMIRKVYDANKESYGLLGHITSLNPIRKENAPDSWETTVLQKFEKGDIKEYFSKEYIGNEEYLRYMRPILVDTKCLKCHAKQGYKAGDIRGGTSISVPLKPYKLKFLKNLFWIISLYGIILVLGIMYITLCHKKSLQNTRIRKEFEQKQQKLEERLHKIQKLESLGVLAGGIAHDFNNILMVIYGNCDMITMHPDPSLTSERVCQIRHAAKRASEICKNMLACTGKGSIKKKKIDLVRLVNDTIDLLKPKIEINISLNFTQNPEPLYTNGDIDQIQEVIMNLIINAIEAIGENKGQITVRLTQNGFSGKDYFEEDISPEKYICMEVSDTGCGMDEEAQKRIFEPFYTTKFTGRGLGISATLGIIKLHNGTLQLLSRPGVGTTFRIYLPALQEDEKLVVKTNSIVESKSNKKIK</sequence>
<dbReference type="Gene3D" id="3.30.450.290">
    <property type="match status" value="1"/>
</dbReference>
<evidence type="ECO:0000256" key="2">
    <source>
        <dbReference type="ARBA" id="ARBA00012438"/>
    </source>
</evidence>
<dbReference type="GO" id="GO:0000155">
    <property type="term" value="F:phosphorelay sensor kinase activity"/>
    <property type="evidence" value="ECO:0007669"/>
    <property type="project" value="InterPro"/>
</dbReference>
<dbReference type="PRINTS" id="PR00344">
    <property type="entry name" value="BCTRLSENSOR"/>
</dbReference>
<keyword evidence="3" id="KW-0812">Transmembrane</keyword>
<dbReference type="AlphaFoldDB" id="K2ACZ0"/>
<dbReference type="SUPFAM" id="SSF47384">
    <property type="entry name" value="Homodimeric domain of signal transducing histidine kinase"/>
    <property type="match status" value="1"/>
</dbReference>
<feature type="transmembrane region" description="Helical" evidence="3">
    <location>
        <begin position="221"/>
        <end position="241"/>
    </location>
</feature>
<comment type="catalytic activity">
    <reaction evidence="1">
        <text>ATP + protein L-histidine = ADP + protein N-phospho-L-histidine.</text>
        <dbReference type="EC" id="2.7.13.3"/>
    </reaction>
</comment>
<feature type="transmembrane region" description="Helical" evidence="3">
    <location>
        <begin position="20"/>
        <end position="38"/>
    </location>
</feature>
<dbReference type="EMBL" id="AMFJ01021663">
    <property type="protein sequence ID" value="EKD65890.1"/>
    <property type="molecule type" value="Genomic_DNA"/>
</dbReference>